<accession>A0A085N871</accession>
<feature type="region of interest" description="Disordered" evidence="2">
    <location>
        <begin position="496"/>
        <end position="534"/>
    </location>
</feature>
<protein>
    <recommendedName>
        <fullName evidence="4">Nematode cuticle collagen N-terminal domain-containing protein</fullName>
    </recommendedName>
</protein>
<feature type="region of interest" description="Disordered" evidence="2">
    <location>
        <begin position="84"/>
        <end position="251"/>
    </location>
</feature>
<feature type="region of interest" description="Disordered" evidence="2">
    <location>
        <begin position="432"/>
        <end position="481"/>
    </location>
</feature>
<sequence length="559" mass="58015">MLSNHVWTIASFHSTDFEFCDDTISSLLDSVETLKANWQRNKTLIKRYAPHPAATPPPPYGQDAVAFTGLLIYQECPACCRPGETGPPGEPGLPALPGAPGSEGAPGRPGRTPNASCIPERIYQPAPCLPCPQGPRGPVGHPGFPGDTGDPGIMGNQGPPGDPGPPGIPGPPGSMGPLGPPGDAGMPPENKILPGPPGDPGEPGVLGPPGDPGTNGENGSHGPPGDKGWPGEPGEPGDMGIPGAPGKIGEPGPPGAAGVCICPDTEVIIEDSVGKAKKHCFRYNPVSTMNSSVKKNVKRSFIQEDAHSSKLINGRKRAYNIMAKIQLTLSTVSFLFTSLTMPFLYNYVQQTTQFVDLQLLSCEEGVTESMEQLLPMEMIGKWRNRTKRQYDQVDPQLPQLDIMEGQRPRSCWSNGKAWLGYSDHKMLKSCIFTSGDDGEPGEAGDPGGEGPLGYPGKPGEVGDKGITPDSKMEQGLPGDPGPMGPIGYPGLPGLCGREGPVGPVGEPGWPGESGEPGEQGYPGSEGPVGPEGVPGAPGICVCKTESAAVNQQPAPISYG</sequence>
<feature type="compositionally biased region" description="Pro residues" evidence="2">
    <location>
        <begin position="160"/>
        <end position="180"/>
    </location>
</feature>
<organism evidence="3">
    <name type="scientific">Trichuris suis</name>
    <name type="common">pig whipworm</name>
    <dbReference type="NCBI Taxonomy" id="68888"/>
    <lineage>
        <taxon>Eukaryota</taxon>
        <taxon>Metazoa</taxon>
        <taxon>Ecdysozoa</taxon>
        <taxon>Nematoda</taxon>
        <taxon>Enoplea</taxon>
        <taxon>Dorylaimia</taxon>
        <taxon>Trichinellida</taxon>
        <taxon>Trichuridae</taxon>
        <taxon>Trichuris</taxon>
    </lineage>
</organism>
<dbReference type="Proteomes" id="UP000030758">
    <property type="component" value="Unassembled WGS sequence"/>
</dbReference>
<keyword evidence="1" id="KW-0677">Repeat</keyword>
<dbReference type="PANTHER" id="PTHR24637:SF421">
    <property type="entry name" value="CUTICLE COLLAGEN DPY-2"/>
    <property type="match status" value="1"/>
</dbReference>
<dbReference type="EMBL" id="KL367534">
    <property type="protein sequence ID" value="KFD65667.1"/>
    <property type="molecule type" value="Genomic_DNA"/>
</dbReference>
<reference evidence="3" key="1">
    <citation type="journal article" date="2014" name="Nat. Genet.">
        <title>Genome and transcriptome of the porcine whipworm Trichuris suis.</title>
        <authorList>
            <person name="Jex A.R."/>
            <person name="Nejsum P."/>
            <person name="Schwarz E.M."/>
            <person name="Hu L."/>
            <person name="Young N.D."/>
            <person name="Hall R.S."/>
            <person name="Korhonen P.K."/>
            <person name="Liao S."/>
            <person name="Thamsborg S."/>
            <person name="Xia J."/>
            <person name="Xu P."/>
            <person name="Wang S."/>
            <person name="Scheerlinck J.P."/>
            <person name="Hofmann A."/>
            <person name="Sternberg P.W."/>
            <person name="Wang J."/>
            <person name="Gasser R.B."/>
        </authorList>
    </citation>
    <scope>NUCLEOTIDE SEQUENCE [LARGE SCALE GENOMIC DNA]</scope>
    <source>
        <strain evidence="3">DCEP-RM93F</strain>
    </source>
</reference>
<feature type="compositionally biased region" description="Gly residues" evidence="2">
    <location>
        <begin position="444"/>
        <end position="453"/>
    </location>
</feature>
<feature type="compositionally biased region" description="Low complexity" evidence="2">
    <location>
        <begin position="92"/>
        <end position="111"/>
    </location>
</feature>
<feature type="compositionally biased region" description="Low complexity" evidence="2">
    <location>
        <begin position="497"/>
        <end position="534"/>
    </location>
</feature>
<name>A0A085N871_9BILA</name>
<proteinExistence type="predicted"/>
<evidence type="ECO:0000313" key="3">
    <source>
        <dbReference type="EMBL" id="KFD65667.1"/>
    </source>
</evidence>
<evidence type="ECO:0000256" key="1">
    <source>
        <dbReference type="ARBA" id="ARBA00022737"/>
    </source>
</evidence>
<gene>
    <name evidence="3" type="ORF">M514_09604</name>
</gene>
<dbReference type="PANTHER" id="PTHR24637">
    <property type="entry name" value="COLLAGEN"/>
    <property type="match status" value="1"/>
</dbReference>
<dbReference type="Pfam" id="PF01391">
    <property type="entry name" value="Collagen"/>
    <property type="match status" value="2"/>
</dbReference>
<evidence type="ECO:0008006" key="4">
    <source>
        <dbReference type="Google" id="ProtNLM"/>
    </source>
</evidence>
<dbReference type="AlphaFoldDB" id="A0A085N871"/>
<evidence type="ECO:0000256" key="2">
    <source>
        <dbReference type="SAM" id="MobiDB-lite"/>
    </source>
</evidence>
<dbReference type="InterPro" id="IPR008160">
    <property type="entry name" value="Collagen"/>
</dbReference>